<dbReference type="Proteomes" id="UP000247409">
    <property type="component" value="Unassembled WGS sequence"/>
</dbReference>
<organism evidence="2 3">
    <name type="scientific">Gracilariopsis chorda</name>
    <dbReference type="NCBI Taxonomy" id="448386"/>
    <lineage>
        <taxon>Eukaryota</taxon>
        <taxon>Rhodophyta</taxon>
        <taxon>Florideophyceae</taxon>
        <taxon>Rhodymeniophycidae</taxon>
        <taxon>Gracilariales</taxon>
        <taxon>Gracilariaceae</taxon>
        <taxon>Gracilariopsis</taxon>
    </lineage>
</organism>
<evidence type="ECO:0000256" key="1">
    <source>
        <dbReference type="SAM" id="MobiDB-lite"/>
    </source>
</evidence>
<comment type="caution">
    <text evidence="2">The sequence shown here is derived from an EMBL/GenBank/DDBJ whole genome shotgun (WGS) entry which is preliminary data.</text>
</comment>
<name>A0A2V3IT89_9FLOR</name>
<feature type="region of interest" description="Disordered" evidence="1">
    <location>
        <begin position="47"/>
        <end position="70"/>
    </location>
</feature>
<accession>A0A2V3IT89</accession>
<evidence type="ECO:0000313" key="2">
    <source>
        <dbReference type="EMBL" id="PXF44330.1"/>
    </source>
</evidence>
<sequence length="70" mass="7945">MELALAGLNSVRSLSELQTEILLWGFDGPEGWDLYLYQRQITRGETMEQRNKAQSGINGPGKAERGFRPY</sequence>
<evidence type="ECO:0000313" key="3">
    <source>
        <dbReference type="Proteomes" id="UP000247409"/>
    </source>
</evidence>
<protein>
    <submittedName>
        <fullName evidence="2">Uncharacterized protein</fullName>
    </submittedName>
</protein>
<dbReference type="AlphaFoldDB" id="A0A2V3IT89"/>
<proteinExistence type="predicted"/>
<gene>
    <name evidence="2" type="ORF">BWQ96_05894</name>
</gene>
<keyword evidence="3" id="KW-1185">Reference proteome</keyword>
<dbReference type="EMBL" id="NBIV01000094">
    <property type="protein sequence ID" value="PXF44330.1"/>
    <property type="molecule type" value="Genomic_DNA"/>
</dbReference>
<reference evidence="2 3" key="1">
    <citation type="journal article" date="2018" name="Mol. Biol. Evol.">
        <title>Analysis of the draft genome of the red seaweed Gracilariopsis chorda provides insights into genome size evolution in Rhodophyta.</title>
        <authorList>
            <person name="Lee J."/>
            <person name="Yang E.C."/>
            <person name="Graf L."/>
            <person name="Yang J.H."/>
            <person name="Qiu H."/>
            <person name="Zel Zion U."/>
            <person name="Chan C.X."/>
            <person name="Stephens T.G."/>
            <person name="Weber A.P.M."/>
            <person name="Boo G.H."/>
            <person name="Boo S.M."/>
            <person name="Kim K.M."/>
            <person name="Shin Y."/>
            <person name="Jung M."/>
            <person name="Lee S.J."/>
            <person name="Yim H.S."/>
            <person name="Lee J.H."/>
            <person name="Bhattacharya D."/>
            <person name="Yoon H.S."/>
        </authorList>
    </citation>
    <scope>NUCLEOTIDE SEQUENCE [LARGE SCALE GENOMIC DNA]</scope>
    <source>
        <strain evidence="2 3">SKKU-2015</strain>
        <tissue evidence="2">Whole body</tissue>
    </source>
</reference>